<protein>
    <recommendedName>
        <fullName evidence="5">Hyphally-regulated cell wall protein N-terminal domain-containing protein</fullName>
    </recommendedName>
</protein>
<feature type="compositionally biased region" description="Low complexity" evidence="1">
    <location>
        <begin position="790"/>
        <end position="803"/>
    </location>
</feature>
<organism evidence="3 4">
    <name type="scientific">Monilinia fructigena</name>
    <dbReference type="NCBI Taxonomy" id="38457"/>
    <lineage>
        <taxon>Eukaryota</taxon>
        <taxon>Fungi</taxon>
        <taxon>Dikarya</taxon>
        <taxon>Ascomycota</taxon>
        <taxon>Pezizomycotina</taxon>
        <taxon>Leotiomycetes</taxon>
        <taxon>Helotiales</taxon>
        <taxon>Sclerotiniaceae</taxon>
        <taxon>Monilinia</taxon>
    </lineage>
</organism>
<keyword evidence="4" id="KW-1185">Reference proteome</keyword>
<dbReference type="Proteomes" id="UP000249056">
    <property type="component" value="Unassembled WGS sequence"/>
</dbReference>
<feature type="compositionally biased region" description="Polar residues" evidence="1">
    <location>
        <begin position="408"/>
        <end position="430"/>
    </location>
</feature>
<keyword evidence="2" id="KW-0732">Signal</keyword>
<proteinExistence type="predicted"/>
<feature type="signal peptide" evidence="2">
    <location>
        <begin position="1"/>
        <end position="21"/>
    </location>
</feature>
<feature type="compositionally biased region" description="Low complexity" evidence="1">
    <location>
        <begin position="667"/>
        <end position="682"/>
    </location>
</feature>
<feature type="compositionally biased region" description="Polar residues" evidence="1">
    <location>
        <begin position="732"/>
        <end position="789"/>
    </location>
</feature>
<feature type="compositionally biased region" description="Basic and acidic residues" evidence="1">
    <location>
        <begin position="397"/>
        <end position="407"/>
    </location>
</feature>
<sequence>MKVLLPGLLLGIASLPRPVTAFPNLDQDGVLVQRYSNQTSSSHTTSSTILSKGSSSTTFISSSTSSISCTATVTSTSGQPIVAAREACPTTITINSTPASVSYNNKAALEAYTSEKAGIPSSTQASILKISPDTITATKEVKSSSHSGSAPLESSNPTIEVSSKASSATVALSISIASKLSEQTTPVTLKSHSNYTPPSIFSATSAASHTSIAGESSLSKASSLSSIFLSSTTLPGGTTATQAFTVTASQAGSTALLDSSKSFRLSASSVQTDILKSESSIVSISSQATDSASKSEFITSKSPNSASSTTISPQSSLEATASRPITPAALSLNSESISKFNSSSSNEPSIFSTSKTSESFAQSTHESTSESSFVQSSVPSAVTSLSRASETSAQSTRDTRSGTRSEPSKVSSTTLTSKALESSSVLTSREINPGKQKRFEQTDFVGASSSVQEQSTWDKNSKATFHSSTTQEQSTSQLKVTSKTADIPSPGKPSDTAPQSTKLSSSTQGPPSSGRLPEVSSTTVKSSTQSNPIEGASVSAKTSQFHSASLFSSNHPEKSEATKTAEGASHTSFSLPSKNSIHRIPSYIPESKPASAATDVTHPGSTTLASTAFPLISNSVTTNLPDAPSSQTEPSKSPGTLTSVQSTTKLPDAHTSQVATTRLPKAPSSQPGTSTPTVPGTSKLSDSTVSDPGTTKLPAAFFLSARPNQSHPLLLCPTSAPTSHVRTEPTKAISTLKTTTSPPVEQTTNALLPESTISSSVDRPVSNTAGTTTNNTPQVSINPGKTTNMPSPESTDSPSSLSSNLAGSMGNVPPPGTTKSAVSTSTEISPMSSTLVSAPGTKLTDTASLSNPTKTVTENPIFSPSSTGISGTTTSAVGIPVGLPTNESDTTLPGSTGTANMIGTQLIASNLGFQTGATVKGAFPSKTNSAILQHTDISYQGQNKPRLNSLTLSQVTSDFIIGSQTIKPGSEATVSGERISVASSGSAVIINGATTSAPAASSTPNSAKAVLSTTTEALPGVLVLGTSSVTGEFSKSGFVFGSATLTQGGAITQGSTIITLPASTTPPLSSGIIVIGSSTYTKEFRLWYRHRISDS</sequence>
<feature type="region of interest" description="Disordered" evidence="1">
    <location>
        <begin position="293"/>
        <end position="321"/>
    </location>
</feature>
<dbReference type="AlphaFoldDB" id="A0A395J3A7"/>
<feature type="compositionally biased region" description="Polar residues" evidence="1">
    <location>
        <begin position="843"/>
        <end position="858"/>
    </location>
</feature>
<evidence type="ECO:0008006" key="5">
    <source>
        <dbReference type="Google" id="ProtNLM"/>
    </source>
</evidence>
<feature type="region of interest" description="Disordered" evidence="1">
    <location>
        <begin position="619"/>
        <end position="692"/>
    </location>
</feature>
<feature type="region of interest" description="Disordered" evidence="1">
    <location>
        <begin position="718"/>
        <end position="869"/>
    </location>
</feature>
<feature type="region of interest" description="Disordered" evidence="1">
    <location>
        <begin position="141"/>
        <end position="160"/>
    </location>
</feature>
<feature type="compositionally biased region" description="Polar residues" evidence="1">
    <location>
        <begin position="496"/>
        <end position="511"/>
    </location>
</feature>
<evidence type="ECO:0000256" key="2">
    <source>
        <dbReference type="SAM" id="SignalP"/>
    </source>
</evidence>
<gene>
    <name evidence="3" type="ORF">DID88_007594</name>
</gene>
<feature type="chain" id="PRO_5017273599" description="Hyphally-regulated cell wall protein N-terminal domain-containing protein" evidence="2">
    <location>
        <begin position="22"/>
        <end position="1095"/>
    </location>
</feature>
<dbReference type="OrthoDB" id="3642826at2759"/>
<accession>A0A395J3A7</accession>
<comment type="caution">
    <text evidence="3">The sequence shown here is derived from an EMBL/GenBank/DDBJ whole genome shotgun (WGS) entry which is preliminary data.</text>
</comment>
<feature type="compositionally biased region" description="Polar residues" evidence="1">
    <location>
        <begin position="619"/>
        <end position="660"/>
    </location>
</feature>
<feature type="compositionally biased region" description="Polar residues" evidence="1">
    <location>
        <begin position="447"/>
        <end position="466"/>
    </location>
</feature>
<feature type="compositionally biased region" description="Low complexity" evidence="1">
    <location>
        <begin position="305"/>
        <end position="316"/>
    </location>
</feature>
<evidence type="ECO:0000313" key="4">
    <source>
        <dbReference type="Proteomes" id="UP000249056"/>
    </source>
</evidence>
<reference evidence="3 4" key="1">
    <citation type="submission" date="2018-06" db="EMBL/GenBank/DDBJ databases">
        <title>Genome Sequence of the Brown Rot Fungal Pathogen Monilinia fructigena.</title>
        <authorList>
            <person name="Landi L."/>
            <person name="De Miccolis Angelini R.M."/>
            <person name="Pollastro S."/>
            <person name="Abate D."/>
            <person name="Faretra F."/>
            <person name="Romanazzi G."/>
        </authorList>
    </citation>
    <scope>NUCLEOTIDE SEQUENCE [LARGE SCALE GENOMIC DNA]</scope>
    <source>
        <strain evidence="3 4">Mfrg269</strain>
    </source>
</reference>
<feature type="compositionally biased region" description="Low complexity" evidence="1">
    <location>
        <begin position="519"/>
        <end position="530"/>
    </location>
</feature>
<feature type="compositionally biased region" description="Low complexity" evidence="1">
    <location>
        <begin position="467"/>
        <end position="477"/>
    </location>
</feature>
<feature type="region of interest" description="Disordered" evidence="1">
    <location>
        <begin position="384"/>
        <end position="585"/>
    </location>
</feature>
<feature type="compositionally biased region" description="Low complexity" evidence="1">
    <location>
        <begin position="860"/>
        <end position="869"/>
    </location>
</feature>
<dbReference type="EMBL" id="QKRW01000005">
    <property type="protein sequence ID" value="RAL66811.1"/>
    <property type="molecule type" value="Genomic_DNA"/>
</dbReference>
<feature type="compositionally biased region" description="Polar residues" evidence="1">
    <location>
        <begin position="293"/>
        <end position="304"/>
    </location>
</feature>
<feature type="compositionally biased region" description="Polar residues" evidence="1">
    <location>
        <begin position="817"/>
        <end position="836"/>
    </location>
</feature>
<evidence type="ECO:0000313" key="3">
    <source>
        <dbReference type="EMBL" id="RAL66811.1"/>
    </source>
</evidence>
<name>A0A395J3A7_9HELO</name>
<feature type="compositionally biased region" description="Polar residues" evidence="1">
    <location>
        <begin position="569"/>
        <end position="579"/>
    </location>
</feature>
<feature type="compositionally biased region" description="Polar residues" evidence="1">
    <location>
        <begin position="539"/>
        <end position="554"/>
    </location>
</feature>
<evidence type="ECO:0000256" key="1">
    <source>
        <dbReference type="SAM" id="MobiDB-lite"/>
    </source>
</evidence>
<feature type="compositionally biased region" description="Polar residues" evidence="1">
    <location>
        <begin position="144"/>
        <end position="160"/>
    </location>
</feature>
<feature type="compositionally biased region" description="Polar residues" evidence="1">
    <location>
        <begin position="683"/>
        <end position="692"/>
    </location>
</feature>
<feature type="compositionally biased region" description="Polar residues" evidence="1">
    <location>
        <begin position="384"/>
        <end position="396"/>
    </location>
</feature>